<dbReference type="InterPro" id="IPR003010">
    <property type="entry name" value="C-N_Hydrolase"/>
</dbReference>
<dbReference type="EMBL" id="LDEV01001992">
    <property type="protein sequence ID" value="KLJ10528.1"/>
    <property type="molecule type" value="Genomic_DNA"/>
</dbReference>
<dbReference type="InterPro" id="IPR050345">
    <property type="entry name" value="Aliph_Amidase/BUP"/>
</dbReference>
<dbReference type="Gene3D" id="3.60.110.10">
    <property type="entry name" value="Carbon-nitrogen hydrolase"/>
    <property type="match status" value="1"/>
</dbReference>
<evidence type="ECO:0000259" key="2">
    <source>
        <dbReference type="PROSITE" id="PS50263"/>
    </source>
</evidence>
<dbReference type="PROSITE" id="PS50263">
    <property type="entry name" value="CN_HYDROLASE"/>
    <property type="match status" value="1"/>
</dbReference>
<reference evidence="4" key="1">
    <citation type="journal article" date="2015" name="PLoS Genet.">
        <title>The dynamic genome and transcriptome of the human fungal pathogen Blastomyces and close relative Emmonsia.</title>
        <authorList>
            <person name="Munoz J.F."/>
            <person name="Gauthier G.M."/>
            <person name="Desjardins C.A."/>
            <person name="Gallo J.E."/>
            <person name="Holder J."/>
            <person name="Sullivan T.D."/>
            <person name="Marty A.J."/>
            <person name="Carmen J.C."/>
            <person name="Chen Z."/>
            <person name="Ding L."/>
            <person name="Gujja S."/>
            <person name="Magrini V."/>
            <person name="Misas E."/>
            <person name="Mitreva M."/>
            <person name="Priest M."/>
            <person name="Saif S."/>
            <person name="Whiston E.A."/>
            <person name="Young S."/>
            <person name="Zeng Q."/>
            <person name="Goldman W.E."/>
            <person name="Mardis E.R."/>
            <person name="Taylor J.W."/>
            <person name="McEwen J.G."/>
            <person name="Clay O.K."/>
            <person name="Klein B.S."/>
            <person name="Cuomo C.A."/>
        </authorList>
    </citation>
    <scope>NUCLEOTIDE SEQUENCE [LARGE SCALE GENOMIC DNA]</scope>
    <source>
        <strain evidence="4">UAMH 139</strain>
    </source>
</reference>
<name>A0A0H1BHD9_9EURO</name>
<evidence type="ECO:0000313" key="4">
    <source>
        <dbReference type="Proteomes" id="UP000053573"/>
    </source>
</evidence>
<proteinExistence type="predicted"/>
<keyword evidence="1" id="KW-0378">Hydrolase</keyword>
<dbReference type="CDD" id="cd07197">
    <property type="entry name" value="nitrilase"/>
    <property type="match status" value="1"/>
</dbReference>
<dbReference type="Proteomes" id="UP000053573">
    <property type="component" value="Unassembled WGS sequence"/>
</dbReference>
<dbReference type="AlphaFoldDB" id="A0A0H1BHD9"/>
<dbReference type="InterPro" id="IPR036526">
    <property type="entry name" value="C-N_Hydrolase_sf"/>
</dbReference>
<dbReference type="OrthoDB" id="412018at2759"/>
<dbReference type="SUPFAM" id="SSF56317">
    <property type="entry name" value="Carbon-nitrogen hydrolase"/>
    <property type="match status" value="1"/>
</dbReference>
<dbReference type="PANTHER" id="PTHR43674">
    <property type="entry name" value="NITRILASE C965.09-RELATED"/>
    <property type="match status" value="1"/>
</dbReference>
<gene>
    <name evidence="3" type="ORF">EMPG_14076</name>
</gene>
<organism evidence="3 4">
    <name type="scientific">Blastomyces silverae</name>
    <dbReference type="NCBI Taxonomy" id="2060906"/>
    <lineage>
        <taxon>Eukaryota</taxon>
        <taxon>Fungi</taxon>
        <taxon>Dikarya</taxon>
        <taxon>Ascomycota</taxon>
        <taxon>Pezizomycotina</taxon>
        <taxon>Eurotiomycetes</taxon>
        <taxon>Eurotiomycetidae</taxon>
        <taxon>Onygenales</taxon>
        <taxon>Ajellomycetaceae</taxon>
        <taxon>Blastomyces</taxon>
    </lineage>
</organism>
<evidence type="ECO:0000256" key="1">
    <source>
        <dbReference type="ARBA" id="ARBA00022801"/>
    </source>
</evidence>
<feature type="domain" description="CN hydrolase" evidence="2">
    <location>
        <begin position="11"/>
        <end position="317"/>
    </location>
</feature>
<dbReference type="GO" id="GO:0016811">
    <property type="term" value="F:hydrolase activity, acting on carbon-nitrogen (but not peptide) bonds, in linear amides"/>
    <property type="evidence" value="ECO:0007669"/>
    <property type="project" value="TreeGrafter"/>
</dbReference>
<accession>A0A0H1BHD9</accession>
<sequence length="343" mass="37297">MTSEQTYPSVFRAGLVQMYPKPLDPAYNFSVAVTHIQDAASQGASLVVLPEYHLTSWVPDDPKFASLASKAWDYILKYQEIAKELNINIVPGTIVTTDPNSASYPKAAQEIPQPDVDDFATPEGGSASAPLLFNVAPFISHTGELLGLYTKANLWLPEREYLTAHPPVSPPEGTHTTTGTRPAARELHNSSNTRHSVIQTPLGPVGILTCWDLAFPEAFRALIRQGARMIIIPSFWLNTDIPLEARKYSEDTESTFLKATLVSRAFENTCAIVFCNAGGPVEEGYIGLSQVALPLLGVVPGSFAGPEAGMRIVEVDMNAVDIAEKAYGVRADLANPDWHYGDR</sequence>
<comment type="caution">
    <text evidence="3">The sequence shown here is derived from an EMBL/GenBank/DDBJ whole genome shotgun (WGS) entry which is preliminary data.</text>
</comment>
<evidence type="ECO:0000313" key="3">
    <source>
        <dbReference type="EMBL" id="KLJ10528.1"/>
    </source>
</evidence>
<protein>
    <recommendedName>
        <fullName evidence="2">CN hydrolase domain-containing protein</fullName>
    </recommendedName>
</protein>
<dbReference type="STRING" id="2060906.A0A0H1BHD9"/>
<dbReference type="PANTHER" id="PTHR43674:SF16">
    <property type="entry name" value="CARBON-NITROGEN FAMILY, PUTATIVE (AFU_ORTHOLOGUE AFUA_5G02350)-RELATED"/>
    <property type="match status" value="1"/>
</dbReference>
<keyword evidence="4" id="KW-1185">Reference proteome</keyword>
<dbReference type="Pfam" id="PF00795">
    <property type="entry name" value="CN_hydrolase"/>
    <property type="match status" value="1"/>
</dbReference>